<comment type="similarity">
    <text evidence="1 3">Belongs to the prefoldin subunit alpha family.</text>
</comment>
<dbReference type="CDD" id="cd23156">
    <property type="entry name" value="Prefoldin_3"/>
    <property type="match status" value="1"/>
</dbReference>
<dbReference type="PANTHER" id="PTHR12409">
    <property type="entry name" value="PREFOLDIN SUBUNIT 3"/>
    <property type="match status" value="1"/>
</dbReference>
<proteinExistence type="inferred from homology"/>
<evidence type="ECO:0000313" key="5">
    <source>
        <dbReference type="EMBL" id="CAI9951342.1"/>
    </source>
</evidence>
<dbReference type="InterPro" id="IPR004127">
    <property type="entry name" value="Prefoldin_subunit_alpha"/>
</dbReference>
<comment type="subunit">
    <text evidence="3">Heterohexamer of two PFD-alpha type and four PFD-beta type subunits.</text>
</comment>
<reference evidence="6 7" key="2">
    <citation type="submission" date="2024-07" db="EMBL/GenBank/DDBJ databases">
        <authorList>
            <person name="Akdeniz Z."/>
        </authorList>
    </citation>
    <scope>NUCLEOTIDE SEQUENCE [LARGE SCALE GENOMIC DNA]</scope>
</reference>
<dbReference type="GO" id="GO:0007017">
    <property type="term" value="P:microtubule-based process"/>
    <property type="evidence" value="ECO:0007669"/>
    <property type="project" value="TreeGrafter"/>
</dbReference>
<evidence type="ECO:0000256" key="1">
    <source>
        <dbReference type="ARBA" id="ARBA00010048"/>
    </source>
</evidence>
<dbReference type="GO" id="GO:0016272">
    <property type="term" value="C:prefoldin complex"/>
    <property type="evidence" value="ECO:0007669"/>
    <property type="project" value="UniProtKB-UniRule"/>
</dbReference>
<keyword evidence="4" id="KW-0175">Coiled coil</keyword>
<dbReference type="AlphaFoldDB" id="A0AA86UHI6"/>
<protein>
    <recommendedName>
        <fullName evidence="3">Prefoldin subunit 3</fullName>
    </recommendedName>
</protein>
<dbReference type="GO" id="GO:0006457">
    <property type="term" value="P:protein folding"/>
    <property type="evidence" value="ECO:0007669"/>
    <property type="project" value="UniProtKB-UniRule"/>
</dbReference>
<dbReference type="GO" id="GO:0005737">
    <property type="term" value="C:cytoplasm"/>
    <property type="evidence" value="ECO:0007669"/>
    <property type="project" value="TreeGrafter"/>
</dbReference>
<sequence>MELTELIVPDNYNTRGIPRAVFFENVATFVANCGDVSHSILDLENKLAQYNLMFQSLDNQRNTLRNSLPSLRNTLESLEFVQEKGEDVIFYHQLVDGIYVKARINNNKKVGIFLGSNVMVDYTVDEAKNLIQENIRNVEKQIKDCELNLEFLKEQITIIEVSVSRVFNYDVQQRKLNQTKEK</sequence>
<organism evidence="5">
    <name type="scientific">Hexamita inflata</name>
    <dbReference type="NCBI Taxonomy" id="28002"/>
    <lineage>
        <taxon>Eukaryota</taxon>
        <taxon>Metamonada</taxon>
        <taxon>Diplomonadida</taxon>
        <taxon>Hexamitidae</taxon>
        <taxon>Hexamitinae</taxon>
        <taxon>Hexamita</taxon>
    </lineage>
</organism>
<reference evidence="5" key="1">
    <citation type="submission" date="2023-06" db="EMBL/GenBank/DDBJ databases">
        <authorList>
            <person name="Kurt Z."/>
        </authorList>
    </citation>
    <scope>NUCLEOTIDE SEQUENCE</scope>
</reference>
<dbReference type="EMBL" id="CATOUU010000823">
    <property type="protein sequence ID" value="CAI9951342.1"/>
    <property type="molecule type" value="Genomic_DNA"/>
</dbReference>
<evidence type="ECO:0000256" key="2">
    <source>
        <dbReference type="ARBA" id="ARBA00023186"/>
    </source>
</evidence>
<gene>
    <name evidence="5" type="ORF">HINF_LOCUS38987</name>
    <name evidence="6" type="ORF">HINF_LOCUS45752</name>
</gene>
<dbReference type="PIRSF" id="PIRSF016396">
    <property type="entry name" value="Prefoldin_subunit_3"/>
    <property type="match status" value="1"/>
</dbReference>
<name>A0AA86UHI6_9EUKA</name>
<dbReference type="InterPro" id="IPR009053">
    <property type="entry name" value="Prefoldin"/>
</dbReference>
<evidence type="ECO:0000256" key="4">
    <source>
        <dbReference type="SAM" id="Coils"/>
    </source>
</evidence>
<dbReference type="GO" id="GO:0007021">
    <property type="term" value="P:tubulin complex assembly"/>
    <property type="evidence" value="ECO:0007669"/>
    <property type="project" value="TreeGrafter"/>
</dbReference>
<dbReference type="NCBIfam" id="TIGR00293">
    <property type="entry name" value="prefoldin subunit alpha"/>
    <property type="match status" value="1"/>
</dbReference>
<dbReference type="EMBL" id="CAXDID020000199">
    <property type="protein sequence ID" value="CAL6053896.1"/>
    <property type="molecule type" value="Genomic_DNA"/>
</dbReference>
<dbReference type="GO" id="GO:0015631">
    <property type="term" value="F:tubulin binding"/>
    <property type="evidence" value="ECO:0007669"/>
    <property type="project" value="TreeGrafter"/>
</dbReference>
<evidence type="ECO:0000313" key="7">
    <source>
        <dbReference type="Proteomes" id="UP001642409"/>
    </source>
</evidence>
<dbReference type="Gene3D" id="1.10.287.370">
    <property type="match status" value="1"/>
</dbReference>
<comment type="caution">
    <text evidence="5">The sequence shown here is derived from an EMBL/GenBank/DDBJ whole genome shotgun (WGS) entry which is preliminary data.</text>
</comment>
<dbReference type="Pfam" id="PF02996">
    <property type="entry name" value="Prefoldin"/>
    <property type="match status" value="1"/>
</dbReference>
<evidence type="ECO:0000256" key="3">
    <source>
        <dbReference type="PIRNR" id="PIRNR016396"/>
    </source>
</evidence>
<dbReference type="Proteomes" id="UP001642409">
    <property type="component" value="Unassembled WGS sequence"/>
</dbReference>
<dbReference type="PANTHER" id="PTHR12409:SF0">
    <property type="entry name" value="PREFOLDIN SUBUNIT 3"/>
    <property type="match status" value="1"/>
</dbReference>
<keyword evidence="7" id="KW-1185">Reference proteome</keyword>
<evidence type="ECO:0000313" key="6">
    <source>
        <dbReference type="EMBL" id="CAL6053896.1"/>
    </source>
</evidence>
<feature type="coiled-coil region" evidence="4">
    <location>
        <begin position="128"/>
        <end position="155"/>
    </location>
</feature>
<comment type="function">
    <text evidence="3">Binds specifically to cytosolic chaperonin (c-CPN) and transfers target proteins to it. Binds to nascent polypeptide chain and promotes folding in an environment in which there are many competing pathways for nonnative proteins.</text>
</comment>
<keyword evidence="2 3" id="KW-0143">Chaperone</keyword>
<dbReference type="InterPro" id="IPR016655">
    <property type="entry name" value="PFD3"/>
</dbReference>
<dbReference type="SUPFAM" id="SSF46579">
    <property type="entry name" value="Prefoldin"/>
    <property type="match status" value="1"/>
</dbReference>
<accession>A0AA86UHI6</accession>